<dbReference type="Proteomes" id="UP000198658">
    <property type="component" value="Unassembled WGS sequence"/>
</dbReference>
<evidence type="ECO:0000259" key="2">
    <source>
        <dbReference type="Pfam" id="PF07969"/>
    </source>
</evidence>
<evidence type="ECO:0000256" key="1">
    <source>
        <dbReference type="SAM" id="MobiDB-lite"/>
    </source>
</evidence>
<dbReference type="Gene3D" id="3.10.310.70">
    <property type="match status" value="1"/>
</dbReference>
<feature type="region of interest" description="Disordered" evidence="1">
    <location>
        <begin position="25"/>
        <end position="44"/>
    </location>
</feature>
<feature type="domain" description="Amidohydrolase 3" evidence="2">
    <location>
        <begin position="95"/>
        <end position="585"/>
    </location>
</feature>
<dbReference type="Gene3D" id="3.20.20.140">
    <property type="entry name" value="Metal-dependent hydrolases"/>
    <property type="match status" value="1"/>
</dbReference>
<dbReference type="InterPro" id="IPR011059">
    <property type="entry name" value="Metal-dep_hydrolase_composite"/>
</dbReference>
<dbReference type="InterPro" id="IPR033932">
    <property type="entry name" value="YtcJ-like"/>
</dbReference>
<sequence>MGMRPMRWIWALSVLLILLAGCGRDEPPPTPKKEKEPPAADEKSQLPAQLVLKNGYIYTVDQDKRIAQAMAVHEGRIVYVGGDSGADAYVGPDTRVEDLAGRLVLPGFVDAHMHVRGLGNMVDLYGGRSIRDYQDAVAEFIRANPDRQVIVGKGWDNTVFAEQPPHKDQLDQVNDLIPIVLFSSDHHSIWTNSEALAAAGINSDTPEPEGGVIETDENGIAIGVLREQSAMALVEKIIPPKTEEDYRAEIREVLEQVTRWGITTLHDARIKPDIEAPKLAAYQKMAALNDLTARVRASFEIGAETTPPQIEELKTISLKYQDDDFRIYSVKMFADGVVEGQTAFLKEPYLHRPDYRGKPLFSQEKINQLAKAANARGMQVQVHAIGDAATKMALDAFAHSRDINGPADQRNGIAHLQVVDTGDLDLFEQTKTIAIVQPFWFVKERYYRDLELPYLGPERAGREFPMKSLFERGITVASSSDFPVEKPNSPLVGIQIGITRRALDAPADDPERVLGADQRVTLEQMVESFTINGAFANRLENDTGSLEVGKWADFIVLDKNLFQIPVEEIHRAKVLRTYYKGKPVYDADTEMGAEAGR</sequence>
<dbReference type="GO" id="GO:0016810">
    <property type="term" value="F:hydrolase activity, acting on carbon-nitrogen (but not peptide) bonds"/>
    <property type="evidence" value="ECO:0007669"/>
    <property type="project" value="InterPro"/>
</dbReference>
<dbReference type="InterPro" id="IPR013108">
    <property type="entry name" value="Amidohydro_3"/>
</dbReference>
<dbReference type="CDD" id="cd01300">
    <property type="entry name" value="YtcJ_like"/>
    <property type="match status" value="1"/>
</dbReference>
<dbReference type="PANTHER" id="PTHR22642:SF2">
    <property type="entry name" value="PROTEIN LONG AFTER FAR-RED 3"/>
    <property type="match status" value="1"/>
</dbReference>
<reference evidence="4" key="1">
    <citation type="submission" date="2016-10" db="EMBL/GenBank/DDBJ databases">
        <authorList>
            <person name="Varghese N."/>
            <person name="Submissions S."/>
        </authorList>
    </citation>
    <scope>NUCLEOTIDE SEQUENCE [LARGE SCALE GENOMIC DNA]</scope>
    <source>
        <strain evidence="4">CGMCC 1.10657</strain>
    </source>
</reference>
<accession>A0A1H3YWZ0</accession>
<dbReference type="AlphaFoldDB" id="A0A1H3YWZ0"/>
<evidence type="ECO:0000313" key="4">
    <source>
        <dbReference type="Proteomes" id="UP000198658"/>
    </source>
</evidence>
<proteinExistence type="predicted"/>
<gene>
    <name evidence="3" type="ORF">SAMN05216562_2040</name>
</gene>
<dbReference type="SUPFAM" id="SSF51338">
    <property type="entry name" value="Composite domain of metallo-dependent hydrolases"/>
    <property type="match status" value="1"/>
</dbReference>
<dbReference type="Gene3D" id="2.30.40.10">
    <property type="entry name" value="Urease, subunit C, domain 1"/>
    <property type="match status" value="1"/>
</dbReference>
<dbReference type="SUPFAM" id="SSF51556">
    <property type="entry name" value="Metallo-dependent hydrolases"/>
    <property type="match status" value="1"/>
</dbReference>
<keyword evidence="4" id="KW-1185">Reference proteome</keyword>
<organism evidence="3 4">
    <name type="scientific">Microbulbifer marinus</name>
    <dbReference type="NCBI Taxonomy" id="658218"/>
    <lineage>
        <taxon>Bacteria</taxon>
        <taxon>Pseudomonadati</taxon>
        <taxon>Pseudomonadota</taxon>
        <taxon>Gammaproteobacteria</taxon>
        <taxon>Cellvibrionales</taxon>
        <taxon>Microbulbiferaceae</taxon>
        <taxon>Microbulbifer</taxon>
    </lineage>
</organism>
<dbReference type="EMBL" id="FNQO01000002">
    <property type="protein sequence ID" value="SEA16085.1"/>
    <property type="molecule type" value="Genomic_DNA"/>
</dbReference>
<dbReference type="Pfam" id="PF07969">
    <property type="entry name" value="Amidohydro_3"/>
    <property type="match status" value="1"/>
</dbReference>
<name>A0A1H3YWZ0_9GAMM</name>
<protein>
    <recommendedName>
        <fullName evidence="2">Amidohydrolase 3 domain-containing protein</fullName>
    </recommendedName>
</protein>
<evidence type="ECO:0000313" key="3">
    <source>
        <dbReference type="EMBL" id="SEA16085.1"/>
    </source>
</evidence>
<dbReference type="PANTHER" id="PTHR22642">
    <property type="entry name" value="IMIDAZOLONEPROPIONASE"/>
    <property type="match status" value="1"/>
</dbReference>
<dbReference type="PROSITE" id="PS51257">
    <property type="entry name" value="PROKAR_LIPOPROTEIN"/>
    <property type="match status" value="1"/>
</dbReference>
<dbReference type="InterPro" id="IPR032466">
    <property type="entry name" value="Metal_Hydrolase"/>
</dbReference>